<evidence type="ECO:0000259" key="1">
    <source>
        <dbReference type="Pfam" id="PF14530"/>
    </source>
</evidence>
<organism evidence="2 3">
    <name type="scientific">Gordonia defluvii</name>
    <dbReference type="NCBI Taxonomy" id="283718"/>
    <lineage>
        <taxon>Bacteria</taxon>
        <taxon>Bacillati</taxon>
        <taxon>Actinomycetota</taxon>
        <taxon>Actinomycetes</taxon>
        <taxon>Mycobacteriales</taxon>
        <taxon>Gordoniaceae</taxon>
        <taxon>Gordonia</taxon>
    </lineage>
</organism>
<evidence type="ECO:0000313" key="2">
    <source>
        <dbReference type="EMBL" id="GAA3041359.1"/>
    </source>
</evidence>
<comment type="caution">
    <text evidence="2">The sequence shown here is derived from an EMBL/GenBank/DDBJ whole genome shotgun (WGS) entry which is preliminary data.</text>
</comment>
<dbReference type="CDD" id="cd00657">
    <property type="entry name" value="Ferritin_like"/>
    <property type="match status" value="1"/>
</dbReference>
<reference evidence="3" key="1">
    <citation type="journal article" date="2019" name="Int. J. Syst. Evol. Microbiol.">
        <title>The Global Catalogue of Microorganisms (GCM) 10K type strain sequencing project: providing services to taxonomists for standard genome sequencing and annotation.</title>
        <authorList>
            <consortium name="The Broad Institute Genomics Platform"/>
            <consortium name="The Broad Institute Genome Sequencing Center for Infectious Disease"/>
            <person name="Wu L."/>
            <person name="Ma J."/>
        </authorList>
    </citation>
    <scope>NUCLEOTIDE SEQUENCE [LARGE SCALE GENOMIC DNA]</scope>
    <source>
        <strain evidence="3">JCM 14234</strain>
    </source>
</reference>
<protein>
    <submittedName>
        <fullName evidence="2">Ferritin-like domain-containing protein</fullName>
    </submittedName>
</protein>
<dbReference type="EMBL" id="BAAAVS010000026">
    <property type="protein sequence ID" value="GAA3041359.1"/>
    <property type="molecule type" value="Genomic_DNA"/>
</dbReference>
<dbReference type="Gene3D" id="1.20.1260.10">
    <property type="match status" value="1"/>
</dbReference>
<dbReference type="Proteomes" id="UP001501035">
    <property type="component" value="Unassembled WGS sequence"/>
</dbReference>
<dbReference type="InterPro" id="IPR009078">
    <property type="entry name" value="Ferritin-like_SF"/>
</dbReference>
<dbReference type="RefSeq" id="WP_290707241.1">
    <property type="nucleotide sequence ID" value="NZ_BAAAVS010000026.1"/>
</dbReference>
<evidence type="ECO:0000313" key="3">
    <source>
        <dbReference type="Proteomes" id="UP001501035"/>
    </source>
</evidence>
<dbReference type="Pfam" id="PF14530">
    <property type="entry name" value="DUF4439"/>
    <property type="match status" value="1"/>
</dbReference>
<feature type="domain" description="DUF4439" evidence="1">
    <location>
        <begin position="6"/>
        <end position="141"/>
    </location>
</feature>
<gene>
    <name evidence="2" type="ORF">GCM10010528_22110</name>
</gene>
<dbReference type="SUPFAM" id="SSF47240">
    <property type="entry name" value="Ferritin-like"/>
    <property type="match status" value="1"/>
</dbReference>
<keyword evidence="3" id="KW-1185">Reference proteome</keyword>
<sequence length="145" mass="15185">MTVVDALSAAVRAEDAAIFTYGVMTAFTRNDVRSHVAVDIAAHRVRRRALADALVKAGGQVPAPAPGYQLTVPITDVRSAGRAAVAAENDTAITHRVLVEQADTDALRQLGVDGLTESAVRAVYWRGVAAITPTAIAMPGDPRAK</sequence>
<dbReference type="InterPro" id="IPR012347">
    <property type="entry name" value="Ferritin-like"/>
</dbReference>
<proteinExistence type="predicted"/>
<accession>A0ABP6LI29</accession>
<name>A0ABP6LI29_9ACTN</name>
<dbReference type="InterPro" id="IPR029447">
    <property type="entry name" value="DUF4439"/>
</dbReference>